<name>A0A087GMN5_ARAAL</name>
<dbReference type="Proteomes" id="UP000029120">
    <property type="component" value="Chromosome 6"/>
</dbReference>
<evidence type="ECO:0000313" key="1">
    <source>
        <dbReference type="EMBL" id="KFK31137.1"/>
    </source>
</evidence>
<organism evidence="1 2">
    <name type="scientific">Arabis alpina</name>
    <name type="common">Alpine rock-cress</name>
    <dbReference type="NCBI Taxonomy" id="50452"/>
    <lineage>
        <taxon>Eukaryota</taxon>
        <taxon>Viridiplantae</taxon>
        <taxon>Streptophyta</taxon>
        <taxon>Embryophyta</taxon>
        <taxon>Tracheophyta</taxon>
        <taxon>Spermatophyta</taxon>
        <taxon>Magnoliopsida</taxon>
        <taxon>eudicotyledons</taxon>
        <taxon>Gunneridae</taxon>
        <taxon>Pentapetalae</taxon>
        <taxon>rosids</taxon>
        <taxon>malvids</taxon>
        <taxon>Brassicales</taxon>
        <taxon>Brassicaceae</taxon>
        <taxon>Arabideae</taxon>
        <taxon>Arabis</taxon>
    </lineage>
</organism>
<dbReference type="OMA" id="CLCKAIV"/>
<dbReference type="Gramene" id="KFK31137">
    <property type="protein sequence ID" value="KFK31137"/>
    <property type="gene ID" value="AALP_AA6G073300"/>
</dbReference>
<dbReference type="Pfam" id="PF04776">
    <property type="entry name" value="protein_MS5"/>
    <property type="match status" value="1"/>
</dbReference>
<reference evidence="2" key="1">
    <citation type="journal article" date="2015" name="Nat. Plants">
        <title>Genome expansion of Arabis alpina linked with retrotransposition and reduced symmetric DNA methylation.</title>
        <authorList>
            <person name="Willing E.M."/>
            <person name="Rawat V."/>
            <person name="Mandakova T."/>
            <person name="Maumus F."/>
            <person name="James G.V."/>
            <person name="Nordstroem K.J."/>
            <person name="Becker C."/>
            <person name="Warthmann N."/>
            <person name="Chica C."/>
            <person name="Szarzynska B."/>
            <person name="Zytnicki M."/>
            <person name="Albani M.C."/>
            <person name="Kiefer C."/>
            <person name="Bergonzi S."/>
            <person name="Castaings L."/>
            <person name="Mateos J.L."/>
            <person name="Berns M.C."/>
            <person name="Bujdoso N."/>
            <person name="Piofczyk T."/>
            <person name="de Lorenzo L."/>
            <person name="Barrero-Sicilia C."/>
            <person name="Mateos I."/>
            <person name="Piednoel M."/>
            <person name="Hagmann J."/>
            <person name="Chen-Min-Tao R."/>
            <person name="Iglesias-Fernandez R."/>
            <person name="Schuster S.C."/>
            <person name="Alonso-Blanco C."/>
            <person name="Roudier F."/>
            <person name="Carbonero P."/>
            <person name="Paz-Ares J."/>
            <person name="Davis S.J."/>
            <person name="Pecinka A."/>
            <person name="Quesneville H."/>
            <person name="Colot V."/>
            <person name="Lysak M.A."/>
            <person name="Weigel D."/>
            <person name="Coupland G."/>
            <person name="Schneeberger K."/>
        </authorList>
    </citation>
    <scope>NUCLEOTIDE SEQUENCE [LARGE SCALE GENOMIC DNA]</scope>
    <source>
        <strain evidence="2">cv. Pajares</strain>
    </source>
</reference>
<sequence>MKEEEKITCPLETEDAKYFRVLWENSLQTKDSDGFDIEDDVPCFGMHYYDCEDPYPTYPFPNLLKLYAMLGLHRYHMLEGTRFDLHRLKKVNQEGCAASSYYIKLATNPNTDPQKQTFQVRVDEERLGKLDLICSIARPQGTPNEPFKPYISRGGLPDWLTDIALNDRNRFYMVKRQELLGTDWIYLYLQLVLCSHDRRLSLDDMSYLELVEAVIEPIEQVVPELPRLNAKSAIVYITYKDSRIDEPADRKAIVRRVIDEGYLSLRGELWT</sequence>
<keyword evidence="2" id="KW-1185">Reference proteome</keyword>
<dbReference type="PANTHER" id="PTHR31260:SF46">
    <property type="entry name" value="UPF0725 PROTEIN EMB2204"/>
    <property type="match status" value="1"/>
</dbReference>
<dbReference type="EMBL" id="CM002874">
    <property type="protein sequence ID" value="KFK31137.1"/>
    <property type="molecule type" value="Genomic_DNA"/>
</dbReference>
<gene>
    <name evidence="1" type="ordered locus">AALP_Aa6g073300</name>
</gene>
<dbReference type="NCBIfam" id="TIGR01572">
    <property type="entry name" value="A_thl_para_3677"/>
    <property type="match status" value="1"/>
</dbReference>
<dbReference type="InterPro" id="IPR006462">
    <property type="entry name" value="MS5"/>
</dbReference>
<dbReference type="PANTHER" id="PTHR31260">
    <property type="entry name" value="CYSTATIN/MONELLIN SUPERFAMILY PROTEIN"/>
    <property type="match status" value="1"/>
</dbReference>
<evidence type="ECO:0000313" key="2">
    <source>
        <dbReference type="Proteomes" id="UP000029120"/>
    </source>
</evidence>
<accession>A0A087GMN5</accession>
<dbReference type="OrthoDB" id="1044199at2759"/>
<proteinExistence type="predicted"/>
<dbReference type="AlphaFoldDB" id="A0A087GMN5"/>
<protein>
    <submittedName>
        <fullName evidence="1">Uncharacterized protein</fullName>
    </submittedName>
</protein>